<dbReference type="EMBL" id="JAIGNK010000003">
    <property type="protein sequence ID" value="MBX7458851.1"/>
    <property type="molecule type" value="Genomic_DNA"/>
</dbReference>
<comment type="caution">
    <text evidence="1">The sequence shown here is derived from an EMBL/GenBank/DDBJ whole genome shotgun (WGS) entry which is preliminary data.</text>
</comment>
<sequence length="540" mass="60299">MSGFPWNVLGIGETSDKGAIRRAYSARLKELDLDHQIAEYAQLRQARDHALWLAANPQQEDDDFGLGSLDDDDFGDFEDAPVPTTYDGDDDFEWEIRDGELADDGYGGDLSLGTRPGQLDPFLARREEPELPDGWAELAALVFPGGMQSNEPFTPEEADEADAALDRLIAWAEEGDLERETTLDHNLAEMLAGGWPRSAPVVDKANTAFHWLGEAGGLDERPALQFLNARTEGMRFHDAVEHDGHPLHAAWRELQQPGKVSVLGRIKGNRSDIERLLQTIRGRFPELESLLDAQRVQSWETPASDIVSWAVQRLFIAFLLVQVVRLVFFSDPAPMDEQLADRFATTQMEQLHEGSAEVFDATFWWVKGKDEAFAEEYEAYIFEAPEGEAGEYARTITRNRMLFARFKADFDTLVSLQSVRLSWLDAAKDDRDLCGVVLDGSFKNGGPELAGEQAEAEQLLSRQLLEKGLLSDYETQGASSTTIPPWLMDKAMAETGLTYERFDEALQDPKHEERCAVQAALLRGLLEDPARAPLEALRGL</sequence>
<gene>
    <name evidence="1" type="ORF">K3152_11395</name>
</gene>
<name>A0ABS7IZ62_9SPHN</name>
<dbReference type="RefSeq" id="WP_221574212.1">
    <property type="nucleotide sequence ID" value="NZ_JAIGNK010000003.1"/>
</dbReference>
<evidence type="ECO:0000313" key="2">
    <source>
        <dbReference type="Proteomes" id="UP000783253"/>
    </source>
</evidence>
<protein>
    <recommendedName>
        <fullName evidence="3">J domain-containing protein</fullName>
    </recommendedName>
</protein>
<reference evidence="1 2" key="1">
    <citation type="submission" date="2021-08" db="EMBL/GenBank/DDBJ databases">
        <title>Comparative Genomics Analysis of the Genus Qipengyuania Reveals Extensive Genetic Diversity and Metabolic Versatility, Including the Description of Fifteen Novel Species.</title>
        <authorList>
            <person name="Liu Y."/>
        </authorList>
    </citation>
    <scope>NUCLEOTIDE SEQUENCE [LARGE SCALE GENOMIC DNA]</scope>
    <source>
        <strain evidence="1 2">1NDH17</strain>
    </source>
</reference>
<dbReference type="Proteomes" id="UP000783253">
    <property type="component" value="Unassembled WGS sequence"/>
</dbReference>
<evidence type="ECO:0008006" key="3">
    <source>
        <dbReference type="Google" id="ProtNLM"/>
    </source>
</evidence>
<accession>A0ABS7IZ62</accession>
<proteinExistence type="predicted"/>
<organism evidence="1 2">
    <name type="scientific">Qipengyuania polymorpha</name>
    <dbReference type="NCBI Taxonomy" id="2867234"/>
    <lineage>
        <taxon>Bacteria</taxon>
        <taxon>Pseudomonadati</taxon>
        <taxon>Pseudomonadota</taxon>
        <taxon>Alphaproteobacteria</taxon>
        <taxon>Sphingomonadales</taxon>
        <taxon>Erythrobacteraceae</taxon>
        <taxon>Qipengyuania</taxon>
    </lineage>
</organism>
<evidence type="ECO:0000313" key="1">
    <source>
        <dbReference type="EMBL" id="MBX7458851.1"/>
    </source>
</evidence>
<keyword evidence="2" id="KW-1185">Reference proteome</keyword>